<evidence type="ECO:0000313" key="1">
    <source>
        <dbReference type="EMBL" id="KJE26513.1"/>
    </source>
</evidence>
<dbReference type="AlphaFoldDB" id="A0A0D8BQL5"/>
<gene>
    <name evidence="1" type="ORF">LG52_2147</name>
</gene>
<dbReference type="EMBL" id="JYBP01000003">
    <property type="protein sequence ID" value="KJE26513.1"/>
    <property type="molecule type" value="Genomic_DNA"/>
</dbReference>
<sequence length="55" mass="6027">MTAAPPNSFIDRAAAFLHQTPFDEIKLLAVKGSKRSVIASFFFFPLFAKNGAILL</sequence>
<dbReference type="PATRIC" id="fig|1462.6.peg.2406"/>
<reference evidence="1 2" key="1">
    <citation type="submission" date="2015-01" db="EMBL/GenBank/DDBJ databases">
        <authorList>
            <person name="Filippidou S."/>
            <person name="Jeanneret N."/>
            <person name="Russel-Delif L."/>
            <person name="Junier T."/>
            <person name="Wunderlin T."/>
            <person name="Molina V."/>
            <person name="Johnson S.L."/>
            <person name="Davenport K.W."/>
            <person name="Chain P.S."/>
            <person name="Dorador C."/>
            <person name="Junier P."/>
        </authorList>
    </citation>
    <scope>NUCLEOTIDE SEQUENCE [LARGE SCALE GENOMIC DNA]</scope>
    <source>
        <strain evidence="1 2">Et7/4</strain>
    </source>
</reference>
<comment type="caution">
    <text evidence="1">The sequence shown here is derived from an EMBL/GenBank/DDBJ whole genome shotgun (WGS) entry which is preliminary data.</text>
</comment>
<accession>A0A0D8BQL5</accession>
<name>A0A0D8BQL5_GEOKU</name>
<organism evidence="1 2">
    <name type="scientific">Geobacillus kaustophilus</name>
    <dbReference type="NCBI Taxonomy" id="1462"/>
    <lineage>
        <taxon>Bacteria</taxon>
        <taxon>Bacillati</taxon>
        <taxon>Bacillota</taxon>
        <taxon>Bacilli</taxon>
        <taxon>Bacillales</taxon>
        <taxon>Anoxybacillaceae</taxon>
        <taxon>Geobacillus</taxon>
        <taxon>Geobacillus thermoleovorans group</taxon>
    </lineage>
</organism>
<protein>
    <submittedName>
        <fullName evidence="1">Uncharacterized protein</fullName>
    </submittedName>
</protein>
<dbReference type="Proteomes" id="UP000032522">
    <property type="component" value="Unassembled WGS sequence"/>
</dbReference>
<evidence type="ECO:0000313" key="2">
    <source>
        <dbReference type="Proteomes" id="UP000032522"/>
    </source>
</evidence>
<proteinExistence type="predicted"/>